<keyword evidence="2" id="KW-0732">Signal</keyword>
<dbReference type="Proteomes" id="UP001597221">
    <property type="component" value="Unassembled WGS sequence"/>
</dbReference>
<protein>
    <submittedName>
        <fullName evidence="3">Uncharacterized protein</fullName>
    </submittedName>
</protein>
<keyword evidence="4" id="KW-1185">Reference proteome</keyword>
<evidence type="ECO:0000256" key="2">
    <source>
        <dbReference type="SAM" id="SignalP"/>
    </source>
</evidence>
<feature type="signal peptide" evidence="2">
    <location>
        <begin position="1"/>
        <end position="27"/>
    </location>
</feature>
<feature type="compositionally biased region" description="Acidic residues" evidence="1">
    <location>
        <begin position="111"/>
        <end position="140"/>
    </location>
</feature>
<organism evidence="3 4">
    <name type="scientific">Oceanobacillus luteolus</name>
    <dbReference type="NCBI Taxonomy" id="1274358"/>
    <lineage>
        <taxon>Bacteria</taxon>
        <taxon>Bacillati</taxon>
        <taxon>Bacillota</taxon>
        <taxon>Bacilli</taxon>
        <taxon>Bacillales</taxon>
        <taxon>Bacillaceae</taxon>
        <taxon>Oceanobacillus</taxon>
    </lineage>
</organism>
<comment type="caution">
    <text evidence="3">The sequence shown here is derived from an EMBL/GenBank/DDBJ whole genome shotgun (WGS) entry which is preliminary data.</text>
</comment>
<evidence type="ECO:0000256" key="1">
    <source>
        <dbReference type="SAM" id="MobiDB-lite"/>
    </source>
</evidence>
<proteinExistence type="predicted"/>
<dbReference type="RefSeq" id="WP_379598238.1">
    <property type="nucleotide sequence ID" value="NZ_JBHUDE010000134.1"/>
</dbReference>
<dbReference type="EMBL" id="JBHUDE010000134">
    <property type="protein sequence ID" value="MFD1608814.1"/>
    <property type="molecule type" value="Genomic_DNA"/>
</dbReference>
<gene>
    <name evidence="3" type="ORF">ACFSBH_14405</name>
</gene>
<evidence type="ECO:0000313" key="4">
    <source>
        <dbReference type="Proteomes" id="UP001597221"/>
    </source>
</evidence>
<accession>A0ABW4HTB1</accession>
<evidence type="ECO:0000313" key="3">
    <source>
        <dbReference type="EMBL" id="MFD1608814.1"/>
    </source>
</evidence>
<feature type="chain" id="PRO_5046519120" evidence="2">
    <location>
        <begin position="28"/>
        <end position="146"/>
    </location>
</feature>
<sequence length="146" mass="15743">MKKGKILSAAVVVGMVSNLALSSATFAQDSQLEPGTCGMTINTEVHTWSNKAQATGPCEGLVEGYYLADNGEPWLIGGVTQPVDYSGQQFVIGTPNHPYGESILTVYIESQPEEPTEPQEPVEEPEQPTEPQEPVEEPEQPTELSL</sequence>
<feature type="region of interest" description="Disordered" evidence="1">
    <location>
        <begin position="109"/>
        <end position="146"/>
    </location>
</feature>
<name>A0ABW4HTB1_9BACI</name>
<reference evidence="4" key="1">
    <citation type="journal article" date="2019" name="Int. J. Syst. Evol. Microbiol.">
        <title>The Global Catalogue of Microorganisms (GCM) 10K type strain sequencing project: providing services to taxonomists for standard genome sequencing and annotation.</title>
        <authorList>
            <consortium name="The Broad Institute Genomics Platform"/>
            <consortium name="The Broad Institute Genome Sequencing Center for Infectious Disease"/>
            <person name="Wu L."/>
            <person name="Ma J."/>
        </authorList>
    </citation>
    <scope>NUCLEOTIDE SEQUENCE [LARGE SCALE GENOMIC DNA]</scope>
    <source>
        <strain evidence="4">CGMCC 1.12376</strain>
    </source>
</reference>